<protein>
    <submittedName>
        <fullName evidence="2">Uncharacterized protein</fullName>
    </submittedName>
</protein>
<evidence type="ECO:0000256" key="1">
    <source>
        <dbReference type="SAM" id="MobiDB-lite"/>
    </source>
</evidence>
<name>A0A5D3B2N7_9TREE</name>
<evidence type="ECO:0000313" key="2">
    <source>
        <dbReference type="EMBL" id="TYJ56530.1"/>
    </source>
</evidence>
<reference evidence="2 3" key="1">
    <citation type="submission" date="2017-05" db="EMBL/GenBank/DDBJ databases">
        <title>The Genome Sequence of Tsuchiyaea wingfieldii DSM 27421.</title>
        <authorList>
            <person name="Cuomo C."/>
            <person name="Passer A."/>
            <person name="Billmyre B."/>
            <person name="Heitman J."/>
        </authorList>
    </citation>
    <scope>NUCLEOTIDE SEQUENCE [LARGE SCALE GENOMIC DNA]</scope>
    <source>
        <strain evidence="2 3">DSM 27421</strain>
    </source>
</reference>
<organism evidence="2 3">
    <name type="scientific">Cryptococcus floricola</name>
    <dbReference type="NCBI Taxonomy" id="2591691"/>
    <lineage>
        <taxon>Eukaryota</taxon>
        <taxon>Fungi</taxon>
        <taxon>Dikarya</taxon>
        <taxon>Basidiomycota</taxon>
        <taxon>Agaricomycotina</taxon>
        <taxon>Tremellomycetes</taxon>
        <taxon>Tremellales</taxon>
        <taxon>Cryptococcaceae</taxon>
        <taxon>Cryptococcus</taxon>
    </lineage>
</organism>
<feature type="compositionally biased region" description="Pro residues" evidence="1">
    <location>
        <begin position="116"/>
        <end position="136"/>
    </location>
</feature>
<feature type="region of interest" description="Disordered" evidence="1">
    <location>
        <begin position="108"/>
        <end position="171"/>
    </location>
</feature>
<dbReference type="Proteomes" id="UP000322245">
    <property type="component" value="Unassembled WGS sequence"/>
</dbReference>
<proteinExistence type="predicted"/>
<dbReference type="EMBL" id="NIDF01000023">
    <property type="protein sequence ID" value="TYJ56530.1"/>
    <property type="molecule type" value="Genomic_DNA"/>
</dbReference>
<gene>
    <name evidence="2" type="ORF">B9479_002777</name>
</gene>
<keyword evidence="3" id="KW-1185">Reference proteome</keyword>
<evidence type="ECO:0000313" key="3">
    <source>
        <dbReference type="Proteomes" id="UP000322245"/>
    </source>
</evidence>
<dbReference type="AlphaFoldDB" id="A0A5D3B2N7"/>
<accession>A0A5D3B2N7</accession>
<comment type="caution">
    <text evidence="2">The sequence shown here is derived from an EMBL/GenBank/DDBJ whole genome shotgun (WGS) entry which is preliminary data.</text>
</comment>
<sequence>MIARYIAESTDPRRWEHKVYVGRSTMGGVRFGVERRAQNHMSLFRGSGQETDFNNAIRAAPRRCLQAGGARCPVERPRNARHLGISVQGPPRHEGQPHGVLLVRQPRHHHDLPDGQPLPRPPPPTKERTPPTPSASPPSSFTNLRKQTSWGGGQVGEVSFGSGSGSCQQKVLGGGQRLQTQAILIWPLLLQAQAPRPVYKDGEITSFLKRTLSLNPHPSFKPHPSESTLPIHTLETPPLHTPLLESHLLETSLLHQHPSSDCFLRDAPRGFSWSAGSR</sequence>